<feature type="transmembrane region" description="Helical" evidence="1">
    <location>
        <begin position="117"/>
        <end position="139"/>
    </location>
</feature>
<evidence type="ECO:0000256" key="1">
    <source>
        <dbReference type="SAM" id="Phobius"/>
    </source>
</evidence>
<reference evidence="2" key="1">
    <citation type="submission" date="2022-10" db="EMBL/GenBank/DDBJ databases">
        <title>The complete genomes of actinobacterial strains from the NBC collection.</title>
        <authorList>
            <person name="Joergensen T.S."/>
            <person name="Alvarez Arevalo M."/>
            <person name="Sterndorff E.B."/>
            <person name="Faurdal D."/>
            <person name="Vuksanovic O."/>
            <person name="Mourched A.-S."/>
            <person name="Charusanti P."/>
            <person name="Shaw S."/>
            <person name="Blin K."/>
            <person name="Weber T."/>
        </authorList>
    </citation>
    <scope>NUCLEOTIDE SEQUENCE</scope>
    <source>
        <strain evidence="2">NBC_01393</strain>
    </source>
</reference>
<feature type="transmembrane region" description="Helical" evidence="1">
    <location>
        <begin position="145"/>
        <end position="165"/>
    </location>
</feature>
<dbReference type="AlphaFoldDB" id="A0AAU3I1S2"/>
<feature type="transmembrane region" description="Helical" evidence="1">
    <location>
        <begin position="177"/>
        <end position="195"/>
    </location>
</feature>
<feature type="transmembrane region" description="Helical" evidence="1">
    <location>
        <begin position="46"/>
        <end position="64"/>
    </location>
</feature>
<protein>
    <submittedName>
        <fullName evidence="2">ABC transporter</fullName>
    </submittedName>
</protein>
<accession>A0AAU3I1S2</accession>
<gene>
    <name evidence="2" type="ORF">OG699_21315</name>
</gene>
<feature type="transmembrane region" description="Helical" evidence="1">
    <location>
        <begin position="76"/>
        <end position="96"/>
    </location>
</feature>
<proteinExistence type="predicted"/>
<keyword evidence="1" id="KW-1133">Transmembrane helix</keyword>
<sequence>MAGSVRSAGTVRSVGGAAAGRPAEAAAHPPTHIVARALLRPVWHSLPRWALMTGAVLGLLPAAVSRTVSGPPDPWLCLNLLRASALALALGLAFLLDDPARHTTATVPVRRPVRTGLRLALVVPSMAACWTAALFLVPAKGRPPVGAITLEAAALMVLALASALVAVRHSDAGEPGIAISAGILGAFFGAALLLPERWELFVGPSDPHWDDAHRRWAGVLAVAVLVGVRSLAEPLRRRRTIVLAHR</sequence>
<feature type="transmembrane region" description="Helical" evidence="1">
    <location>
        <begin position="215"/>
        <end position="232"/>
    </location>
</feature>
<dbReference type="EMBL" id="CP109546">
    <property type="protein sequence ID" value="WTZ10314.1"/>
    <property type="molecule type" value="Genomic_DNA"/>
</dbReference>
<name>A0AAU3I1S2_9ACTN</name>
<evidence type="ECO:0000313" key="2">
    <source>
        <dbReference type="EMBL" id="WTZ10314.1"/>
    </source>
</evidence>
<keyword evidence="1" id="KW-0472">Membrane</keyword>
<organism evidence="2">
    <name type="scientific">Streptomyces sp. NBC_01393</name>
    <dbReference type="NCBI Taxonomy" id="2903851"/>
    <lineage>
        <taxon>Bacteria</taxon>
        <taxon>Bacillati</taxon>
        <taxon>Actinomycetota</taxon>
        <taxon>Actinomycetes</taxon>
        <taxon>Kitasatosporales</taxon>
        <taxon>Streptomycetaceae</taxon>
        <taxon>Streptomyces</taxon>
    </lineage>
</organism>
<keyword evidence="1" id="KW-0812">Transmembrane</keyword>